<dbReference type="GO" id="GO:0070492">
    <property type="term" value="F:oligosaccharide binding"/>
    <property type="evidence" value="ECO:0007669"/>
    <property type="project" value="TreeGrafter"/>
</dbReference>
<keyword evidence="1" id="KW-1015">Disulfide bond</keyword>
<dbReference type="HOGENOM" id="CLU_1499705_0_0_1"/>
<evidence type="ECO:0000256" key="1">
    <source>
        <dbReference type="ARBA" id="ARBA00023157"/>
    </source>
</evidence>
<reference evidence="2" key="2">
    <citation type="submission" date="2025-09" db="UniProtKB">
        <authorList>
            <consortium name="Ensembl"/>
        </authorList>
    </citation>
    <scope>IDENTIFICATION</scope>
</reference>
<proteinExistence type="predicted"/>
<dbReference type="InterPro" id="IPR036056">
    <property type="entry name" value="Fibrinogen-like_C"/>
</dbReference>
<name>S4RZU5_PETMA</name>
<organism evidence="2">
    <name type="scientific">Petromyzon marinus</name>
    <name type="common">Sea lamprey</name>
    <dbReference type="NCBI Taxonomy" id="7757"/>
    <lineage>
        <taxon>Eukaryota</taxon>
        <taxon>Metazoa</taxon>
        <taxon>Chordata</taxon>
        <taxon>Craniata</taxon>
        <taxon>Vertebrata</taxon>
        <taxon>Cyclostomata</taxon>
        <taxon>Hyperoartia</taxon>
        <taxon>Petromyzontiformes</taxon>
        <taxon>Petromyzontidae</taxon>
        <taxon>Petromyzon</taxon>
    </lineage>
</organism>
<dbReference type="SUPFAM" id="SSF56496">
    <property type="entry name" value="Fibrinogen C-terminal domain-like"/>
    <property type="match status" value="1"/>
</dbReference>
<accession>S4RZU5</accession>
<dbReference type="PANTHER" id="PTHR16146">
    <property type="entry name" value="INTELECTIN"/>
    <property type="match status" value="1"/>
</dbReference>
<protein>
    <submittedName>
        <fullName evidence="2">Uncharacterized protein</fullName>
    </submittedName>
</protein>
<sequence>QNEGYYDLDADDIAIWHVPNGTPLLQWKQSAILRYHTEVSFLEPLGGNLYSLYKNFYPLKFASGVCQINNGPFYPIVYDFGNNNVVNSLICPNCIGETRPGFVQFRVFNTERAPFAICSGVMALKCNTEHYCIGGAGYVPQQSPRQCGDFSAFDWDGYGTQISWSASKQLLEASVLIYYR</sequence>
<dbReference type="AlphaFoldDB" id="S4RZU5"/>
<dbReference type="GeneTree" id="ENSGT00940000163443"/>
<reference evidence="2" key="1">
    <citation type="submission" date="2025-08" db="UniProtKB">
        <authorList>
            <consortium name="Ensembl"/>
        </authorList>
    </citation>
    <scope>IDENTIFICATION</scope>
</reference>
<dbReference type="OMA" id="HRGIMER"/>
<dbReference type="GO" id="GO:0005615">
    <property type="term" value="C:extracellular space"/>
    <property type="evidence" value="ECO:0007669"/>
    <property type="project" value="TreeGrafter"/>
</dbReference>
<dbReference type="PANTHER" id="PTHR16146:SF46">
    <property type="entry name" value="INTELECTIN-1A-RELATED"/>
    <property type="match status" value="1"/>
</dbReference>
<dbReference type="Ensembl" id="ENSPMAT00000010782.1">
    <property type="protein sequence ID" value="ENSPMAP00000010736.1"/>
    <property type="gene ID" value="ENSPMAG00000009766.1"/>
</dbReference>
<evidence type="ECO:0000313" key="2">
    <source>
        <dbReference type="Ensembl" id="ENSPMAP00000010736.1"/>
    </source>
</evidence>